<feature type="transmembrane region" description="Helical" evidence="2">
    <location>
        <begin position="546"/>
        <end position="565"/>
    </location>
</feature>
<evidence type="ECO:0000256" key="1">
    <source>
        <dbReference type="SAM" id="MobiDB-lite"/>
    </source>
</evidence>
<feature type="transmembrane region" description="Helical" evidence="2">
    <location>
        <begin position="623"/>
        <end position="643"/>
    </location>
</feature>
<gene>
    <name evidence="3" type="ORF">J8273_8515</name>
</gene>
<feature type="transmembrane region" description="Helical" evidence="2">
    <location>
        <begin position="267"/>
        <end position="288"/>
    </location>
</feature>
<keyword evidence="4" id="KW-1185">Reference proteome</keyword>
<sequence length="652" mass="74060">MTEHASAITPRSHATEQANIHVDAIRPRSLSRFSAPRTPRARSASRASRGESHMSNLMSYASKSSFADDNSFIVYRWWKALEQLAVFQLHTEFYAILVGLPTILWVAFQALSQAKIFEEDFNKWHWYNILFYTIDSSIINSYLLPYCFYPILLAYFSKRVLKLAIPWAVFVVIIATWSTLASALLRRWVPLETLLVPLYLGAIIYLFFLAFMSSRLHLLKWWKVIFWYFPFLFSLFLIDVVIIGVYFQYPQTDNSFEAQSVRLLIRVVVVPIFTALFTFTGRVVAIYMDDIPNNQRLATTVAMVAFRSMIGRVLVANAGSYTSTFTMLTITMVTDTAMRLTSLWRDFIMLQALYFIFVWPVEKVKGAVRSSRTRHHATIYPAYTHPADETSDEESTAEEGETFTTTVTRDPDSPEIGQDPDSPPLPAMTVTVTHPDSPEIHTAKAENAVRHRESTYEGSTSSEESPDELPADEPSHAPRHESDAELGFPLPGHDEIEIDNVSNVASQLSFQLSANRVYEFEQDEIAHSKEVDLYQLYTGFITNESIMDSSCIISVTFITFGYNLIFGGGNQNDLVHAAIVCAMQVIFAVLTDAFTILVWALPQLVKGRKPVFLTVWHSRAHNILAHLFLANVCAVLFFTYRVFLALNGTWHK</sequence>
<feature type="compositionally biased region" description="Basic and acidic residues" evidence="1">
    <location>
        <begin position="436"/>
        <end position="455"/>
    </location>
</feature>
<evidence type="ECO:0000313" key="3">
    <source>
        <dbReference type="EMBL" id="KAG9389836.1"/>
    </source>
</evidence>
<feature type="transmembrane region" description="Helical" evidence="2">
    <location>
        <begin position="131"/>
        <end position="155"/>
    </location>
</feature>
<comment type="caution">
    <text evidence="3">The sequence shown here is derived from an EMBL/GenBank/DDBJ whole genome shotgun (WGS) entry which is preliminary data.</text>
</comment>
<organism evidence="3 4">
    <name type="scientific">Carpediemonas membranifera</name>
    <dbReference type="NCBI Taxonomy" id="201153"/>
    <lineage>
        <taxon>Eukaryota</taxon>
        <taxon>Metamonada</taxon>
        <taxon>Carpediemonas-like organisms</taxon>
        <taxon>Carpediemonas</taxon>
    </lineage>
</organism>
<feature type="transmembrane region" description="Helical" evidence="2">
    <location>
        <begin position="93"/>
        <end position="111"/>
    </location>
</feature>
<dbReference type="EMBL" id="JAHDYR010000067">
    <property type="protein sequence ID" value="KAG9389836.1"/>
    <property type="molecule type" value="Genomic_DNA"/>
</dbReference>
<feature type="transmembrane region" description="Helical" evidence="2">
    <location>
        <begin position="194"/>
        <end position="212"/>
    </location>
</feature>
<accession>A0A8J6APF3</accession>
<feature type="transmembrane region" description="Helical" evidence="2">
    <location>
        <begin position="224"/>
        <end position="247"/>
    </location>
</feature>
<feature type="transmembrane region" description="Helical" evidence="2">
    <location>
        <begin position="309"/>
        <end position="330"/>
    </location>
</feature>
<dbReference type="AlphaFoldDB" id="A0A8J6APF3"/>
<name>A0A8J6APF3_9EUKA</name>
<dbReference type="Proteomes" id="UP000717585">
    <property type="component" value="Unassembled WGS sequence"/>
</dbReference>
<feature type="compositionally biased region" description="Acidic residues" evidence="1">
    <location>
        <begin position="389"/>
        <end position="401"/>
    </location>
</feature>
<evidence type="ECO:0000313" key="4">
    <source>
        <dbReference type="Proteomes" id="UP000717585"/>
    </source>
</evidence>
<keyword evidence="2" id="KW-0812">Transmembrane</keyword>
<reference evidence="3" key="1">
    <citation type="submission" date="2021-05" db="EMBL/GenBank/DDBJ databases">
        <title>A free-living protist that lacks canonical eukaryotic 1 DNA replication and segregation systems.</title>
        <authorList>
            <person name="Salas-Leiva D.E."/>
            <person name="Tromer E.C."/>
            <person name="Curtis B.A."/>
            <person name="Jerlstrom-Hultqvist J."/>
            <person name="Kolisko M."/>
            <person name="Yi Z."/>
            <person name="Salas-Leiva J.S."/>
            <person name="Gallot-Lavallee L."/>
            <person name="Kops G.J.P.L."/>
            <person name="Archibald J.M."/>
            <person name="Simpson A.G.B."/>
            <person name="Roger A.J."/>
        </authorList>
    </citation>
    <scope>NUCLEOTIDE SEQUENCE</scope>
    <source>
        <strain evidence="3">BICM</strain>
    </source>
</reference>
<protein>
    <submittedName>
        <fullName evidence="3">Uncharacterized protein</fullName>
    </submittedName>
</protein>
<feature type="compositionally biased region" description="Basic and acidic residues" evidence="1">
    <location>
        <begin position="473"/>
        <end position="483"/>
    </location>
</feature>
<proteinExistence type="predicted"/>
<feature type="transmembrane region" description="Helical" evidence="2">
    <location>
        <begin position="342"/>
        <end position="361"/>
    </location>
</feature>
<keyword evidence="2" id="KW-1133">Transmembrane helix</keyword>
<keyword evidence="2" id="KW-0472">Membrane</keyword>
<feature type="transmembrane region" description="Helical" evidence="2">
    <location>
        <begin position="167"/>
        <end position="188"/>
    </location>
</feature>
<feature type="transmembrane region" description="Helical" evidence="2">
    <location>
        <begin position="577"/>
        <end position="602"/>
    </location>
</feature>
<evidence type="ECO:0000256" key="2">
    <source>
        <dbReference type="SAM" id="Phobius"/>
    </source>
</evidence>
<feature type="region of interest" description="Disordered" evidence="1">
    <location>
        <begin position="379"/>
        <end position="493"/>
    </location>
</feature>